<protein>
    <recommendedName>
        <fullName evidence="3">cAMP regulated phosphoprotein 19</fullName>
    </recommendedName>
</protein>
<dbReference type="OMA" id="DCNMAKA"/>
<dbReference type="Ensembl" id="ENSBMST00010011989.1">
    <property type="protein sequence ID" value="ENSBMSP00010010803.1"/>
    <property type="gene ID" value="ENSBMSG00010007911.1"/>
</dbReference>
<reference evidence="2" key="1">
    <citation type="submission" date="2023-09" db="UniProtKB">
        <authorList>
            <consortium name="Ensembl"/>
        </authorList>
    </citation>
    <scope>IDENTIFICATION</scope>
</reference>
<feature type="compositionally biased region" description="Basic and acidic residues" evidence="1">
    <location>
        <begin position="12"/>
        <end position="24"/>
    </location>
</feature>
<evidence type="ECO:0000313" key="2">
    <source>
        <dbReference type="Ensembl" id="ENSBMSP00010010803.1"/>
    </source>
</evidence>
<accession>A0A8C0CT47</accession>
<dbReference type="AlphaFoldDB" id="A0A8C0CT47"/>
<organism evidence="2">
    <name type="scientific">Balaenoptera musculus</name>
    <name type="common">Blue whale</name>
    <dbReference type="NCBI Taxonomy" id="9771"/>
    <lineage>
        <taxon>Eukaryota</taxon>
        <taxon>Metazoa</taxon>
        <taxon>Chordata</taxon>
        <taxon>Craniata</taxon>
        <taxon>Vertebrata</taxon>
        <taxon>Euteleostomi</taxon>
        <taxon>Mammalia</taxon>
        <taxon>Eutheria</taxon>
        <taxon>Laurasiatheria</taxon>
        <taxon>Artiodactyla</taxon>
        <taxon>Whippomorpha</taxon>
        <taxon>Cetacea</taxon>
        <taxon>Mysticeti</taxon>
        <taxon>Balaenopteridae</taxon>
        <taxon>Balaenoptera</taxon>
    </lineage>
</organism>
<feature type="region of interest" description="Disordered" evidence="1">
    <location>
        <begin position="1"/>
        <end position="26"/>
    </location>
</feature>
<dbReference type="GeneTree" id="ENSGT01090000262394"/>
<evidence type="ECO:0000256" key="1">
    <source>
        <dbReference type="SAM" id="MobiDB-lite"/>
    </source>
</evidence>
<name>A0A8C0CT47_BALMU</name>
<sequence>ISTEVPEAASPEEQKEMEDKEGQKYFDSGDYNMAKAKMKNKQLPTAAPDKTKVTVTTFPLHRSILNGNYLLLLASWLAG</sequence>
<evidence type="ECO:0008006" key="3">
    <source>
        <dbReference type="Google" id="ProtNLM"/>
    </source>
</evidence>
<proteinExistence type="predicted"/>